<evidence type="ECO:0000313" key="2">
    <source>
        <dbReference type="EMBL" id="KKS04220.1"/>
    </source>
</evidence>
<sequence>MQQVTVGTKYQVVIPKEVRKKIKGISPGSKVTISSINEDTVTIKTDPTAWVDRLYGMMTEAWKGIDPIREVKKMRNEWEEKLQKFEKSFSK</sequence>
<dbReference type="InterPro" id="IPR037914">
    <property type="entry name" value="SpoVT-AbrB_sf"/>
</dbReference>
<protein>
    <recommendedName>
        <fullName evidence="1">SpoVT-AbrB domain-containing protein</fullName>
    </recommendedName>
</protein>
<name>A0A0G0VTQ6_9BACT</name>
<dbReference type="SUPFAM" id="SSF89447">
    <property type="entry name" value="AbrB/MazE/MraZ-like"/>
    <property type="match status" value="1"/>
</dbReference>
<dbReference type="Pfam" id="PF04014">
    <property type="entry name" value="MazE_antitoxin"/>
    <property type="match status" value="1"/>
</dbReference>
<dbReference type="SMART" id="SM00966">
    <property type="entry name" value="SpoVT_AbrB"/>
    <property type="match status" value="1"/>
</dbReference>
<dbReference type="GO" id="GO:0003677">
    <property type="term" value="F:DNA binding"/>
    <property type="evidence" value="ECO:0007669"/>
    <property type="project" value="InterPro"/>
</dbReference>
<dbReference type="InterPro" id="IPR007159">
    <property type="entry name" value="SpoVT-AbrB_dom"/>
</dbReference>
<dbReference type="NCBIfam" id="TIGR01439">
    <property type="entry name" value="lp_hng_hel_AbrB"/>
    <property type="match status" value="1"/>
</dbReference>
<proteinExistence type="predicted"/>
<dbReference type="EMBL" id="LCBC01000008">
    <property type="protein sequence ID" value="KKS04220.1"/>
    <property type="molecule type" value="Genomic_DNA"/>
</dbReference>
<feature type="domain" description="SpoVT-AbrB" evidence="1">
    <location>
        <begin position="4"/>
        <end position="49"/>
    </location>
</feature>
<dbReference type="AlphaFoldDB" id="A0A0G0VTQ6"/>
<comment type="caution">
    <text evidence="2">The sequence shown here is derived from an EMBL/GenBank/DDBJ whole genome shotgun (WGS) entry which is preliminary data.</text>
</comment>
<dbReference type="Gene3D" id="2.10.260.10">
    <property type="match status" value="1"/>
</dbReference>
<gene>
    <name evidence="2" type="ORF">UU56_C0008G0027</name>
</gene>
<reference evidence="2 3" key="1">
    <citation type="journal article" date="2015" name="Nature">
        <title>rRNA introns, odd ribosomes, and small enigmatic genomes across a large radiation of phyla.</title>
        <authorList>
            <person name="Brown C.T."/>
            <person name="Hug L.A."/>
            <person name="Thomas B.C."/>
            <person name="Sharon I."/>
            <person name="Castelle C.J."/>
            <person name="Singh A."/>
            <person name="Wilkins M.J."/>
            <person name="Williams K.H."/>
            <person name="Banfield J.F."/>
        </authorList>
    </citation>
    <scope>NUCLEOTIDE SEQUENCE [LARGE SCALE GENOMIC DNA]</scope>
</reference>
<evidence type="ECO:0000259" key="1">
    <source>
        <dbReference type="SMART" id="SM00966"/>
    </source>
</evidence>
<evidence type="ECO:0000313" key="3">
    <source>
        <dbReference type="Proteomes" id="UP000034493"/>
    </source>
</evidence>
<accession>A0A0G0VTQ6</accession>
<organism evidence="2 3">
    <name type="scientific">Candidatus Curtissbacteria bacterium GW2011_GWA2_41_24</name>
    <dbReference type="NCBI Taxonomy" id="1618411"/>
    <lineage>
        <taxon>Bacteria</taxon>
        <taxon>Candidatus Curtissiibacteriota</taxon>
    </lineage>
</organism>
<dbReference type="Proteomes" id="UP000034493">
    <property type="component" value="Unassembled WGS sequence"/>
</dbReference>